<comment type="caution">
    <text evidence="2">The sequence shown here is derived from an EMBL/GenBank/DDBJ whole genome shotgun (WGS) entry which is preliminary data.</text>
</comment>
<dbReference type="Proteomes" id="UP001215712">
    <property type="component" value="Unassembled WGS sequence"/>
</dbReference>
<organism evidence="2 3">
    <name type="scientific">Penicillium malachiteum</name>
    <dbReference type="NCBI Taxonomy" id="1324776"/>
    <lineage>
        <taxon>Eukaryota</taxon>
        <taxon>Fungi</taxon>
        <taxon>Dikarya</taxon>
        <taxon>Ascomycota</taxon>
        <taxon>Pezizomycotina</taxon>
        <taxon>Eurotiomycetes</taxon>
        <taxon>Eurotiomycetidae</taxon>
        <taxon>Eurotiales</taxon>
        <taxon>Aspergillaceae</taxon>
        <taxon>Penicillium</taxon>
    </lineage>
</organism>
<evidence type="ECO:0000313" key="2">
    <source>
        <dbReference type="EMBL" id="KAJ5740399.1"/>
    </source>
</evidence>
<gene>
    <name evidence="2" type="ORF">N7493_000271</name>
</gene>
<dbReference type="EMBL" id="JAQJAN010000001">
    <property type="protein sequence ID" value="KAJ5740399.1"/>
    <property type="molecule type" value="Genomic_DNA"/>
</dbReference>
<feature type="compositionally biased region" description="Polar residues" evidence="1">
    <location>
        <begin position="58"/>
        <end position="100"/>
    </location>
</feature>
<accession>A0AAD6HX17</accession>
<feature type="region of interest" description="Disordered" evidence="1">
    <location>
        <begin position="408"/>
        <end position="440"/>
    </location>
</feature>
<protein>
    <submittedName>
        <fullName evidence="2">Uncharacterized protein</fullName>
    </submittedName>
</protein>
<feature type="region of interest" description="Disordered" evidence="1">
    <location>
        <begin position="35"/>
        <end position="184"/>
    </location>
</feature>
<reference evidence="2" key="2">
    <citation type="submission" date="2023-01" db="EMBL/GenBank/DDBJ databases">
        <authorList>
            <person name="Petersen C."/>
        </authorList>
    </citation>
    <scope>NUCLEOTIDE SEQUENCE</scope>
    <source>
        <strain evidence="2">IBT 17514</strain>
    </source>
</reference>
<feature type="compositionally biased region" description="Basic and acidic residues" evidence="1">
    <location>
        <begin position="46"/>
        <end position="56"/>
    </location>
</feature>
<evidence type="ECO:0000256" key="1">
    <source>
        <dbReference type="SAM" id="MobiDB-lite"/>
    </source>
</evidence>
<evidence type="ECO:0000313" key="3">
    <source>
        <dbReference type="Proteomes" id="UP001215712"/>
    </source>
</evidence>
<name>A0AAD6HX17_9EURO</name>
<keyword evidence="3" id="KW-1185">Reference proteome</keyword>
<dbReference type="AlphaFoldDB" id="A0AAD6HX17"/>
<feature type="compositionally biased region" description="Low complexity" evidence="1">
    <location>
        <begin position="101"/>
        <end position="151"/>
    </location>
</feature>
<sequence>METWYRCADSFTSSKNRQITADQLKRSTNALAQSADQANKLAIMDSETKSTGDRKRSASTTTKTFESSQPPATQSPRASKSINSQSRDSVGSKMFETSQLPTTQSPRSSYPYPQSPDSVGSSNTLQSRTTSKSSSVSGLASLSRSEPSASSVDSPPQKTAPSVSDISSAAPNKPPLDFDMKKKKKKVADQQVKELIELADKIDADLKEAKSLRDLKSAQLGDVEHNWSNTTMTDTEESLGEIQKILESYRAVLSIKKRKGKLNRSSRKRWRTQDCLTAGDKYPRLVLYQSRLEKVLGHLQKVAIPKAPSPREEKKFMPLPAPTTMANPFAELSVDDEVQMKPFAELAVDEEVTASLPTIVELPVDSTTVSSQKTFIAELPGNAFHIKRKPIQSAPKFYVTKGSHALSAGQVERRNAGEESSQAMNESTEREKTENDIQIQQTESLAQIVSEMENNRIQ</sequence>
<reference evidence="2" key="1">
    <citation type="journal article" date="2023" name="IMA Fungus">
        <title>Comparative genomic study of the Penicillium genus elucidates a diverse pangenome and 15 lateral gene transfer events.</title>
        <authorList>
            <person name="Petersen C."/>
            <person name="Sorensen T."/>
            <person name="Nielsen M.R."/>
            <person name="Sondergaard T.E."/>
            <person name="Sorensen J.L."/>
            <person name="Fitzpatrick D.A."/>
            <person name="Frisvad J.C."/>
            <person name="Nielsen K.L."/>
        </authorList>
    </citation>
    <scope>NUCLEOTIDE SEQUENCE</scope>
    <source>
        <strain evidence="2">IBT 17514</strain>
    </source>
</reference>
<proteinExistence type="predicted"/>
<feature type="compositionally biased region" description="Polar residues" evidence="1">
    <location>
        <begin position="152"/>
        <end position="170"/>
    </location>
</feature>